<evidence type="ECO:0000256" key="12">
    <source>
        <dbReference type="PROSITE-ProRule" id="PRU00110"/>
    </source>
</evidence>
<dbReference type="EC" id="2.7.13.3" evidence="3"/>
<dbReference type="SMART" id="SM00388">
    <property type="entry name" value="HisKA"/>
    <property type="match status" value="1"/>
</dbReference>
<dbReference type="Gene3D" id="1.20.120.160">
    <property type="entry name" value="HPT domain"/>
    <property type="match status" value="1"/>
</dbReference>
<dbReference type="FunFam" id="3.30.565.10:FF:000010">
    <property type="entry name" value="Sensor histidine kinase RcsC"/>
    <property type="match status" value="1"/>
</dbReference>
<evidence type="ECO:0000313" key="17">
    <source>
        <dbReference type="EMBL" id="PKD44077.1"/>
    </source>
</evidence>
<dbReference type="SUPFAM" id="SSF52172">
    <property type="entry name" value="CheY-like"/>
    <property type="match status" value="1"/>
</dbReference>
<dbReference type="InterPro" id="IPR011006">
    <property type="entry name" value="CheY-like_superfamily"/>
</dbReference>
<accession>A0A2N0VIQ5</accession>
<dbReference type="Proteomes" id="UP000233398">
    <property type="component" value="Unassembled WGS sequence"/>
</dbReference>
<evidence type="ECO:0000256" key="7">
    <source>
        <dbReference type="ARBA" id="ARBA00022741"/>
    </source>
</evidence>
<dbReference type="GO" id="GO:0005886">
    <property type="term" value="C:plasma membrane"/>
    <property type="evidence" value="ECO:0007669"/>
    <property type="project" value="UniProtKB-SubCell"/>
</dbReference>
<dbReference type="InterPro" id="IPR036890">
    <property type="entry name" value="HATPase_C_sf"/>
</dbReference>
<comment type="subcellular location">
    <subcellularLocation>
        <location evidence="2">Cell membrane</location>
        <topology evidence="2">Multi-pass membrane protein</topology>
    </subcellularLocation>
</comment>
<dbReference type="Gene3D" id="1.10.287.130">
    <property type="match status" value="1"/>
</dbReference>
<reference evidence="17 18" key="1">
    <citation type="submission" date="2017-11" db="EMBL/GenBank/DDBJ databases">
        <title>Rhodohalobacter 15182 sp. nov., isolated from a salt lake.</title>
        <authorList>
            <person name="Han S."/>
        </authorList>
    </citation>
    <scope>NUCLEOTIDE SEQUENCE [LARGE SCALE GENOMIC DNA]</scope>
    <source>
        <strain evidence="17 18">15182</strain>
    </source>
</reference>
<feature type="modified residue" description="4-aspartylphosphate" evidence="13">
    <location>
        <position position="451"/>
    </location>
</feature>
<dbReference type="PROSITE" id="PS50109">
    <property type="entry name" value="HIS_KIN"/>
    <property type="match status" value="1"/>
</dbReference>
<keyword evidence="18" id="KW-1185">Reference proteome</keyword>
<dbReference type="PROSITE" id="PS50110">
    <property type="entry name" value="RESPONSE_REGULATORY"/>
    <property type="match status" value="1"/>
</dbReference>
<evidence type="ECO:0000256" key="9">
    <source>
        <dbReference type="ARBA" id="ARBA00022989"/>
    </source>
</evidence>
<dbReference type="OrthoDB" id="9781208at2"/>
<evidence type="ECO:0000259" key="16">
    <source>
        <dbReference type="PROSITE" id="PS50894"/>
    </source>
</evidence>
<evidence type="ECO:0000256" key="2">
    <source>
        <dbReference type="ARBA" id="ARBA00004651"/>
    </source>
</evidence>
<dbReference type="SUPFAM" id="SSF55874">
    <property type="entry name" value="ATPase domain of HSP90 chaperone/DNA topoisomerase II/histidine kinase"/>
    <property type="match status" value="1"/>
</dbReference>
<evidence type="ECO:0000256" key="6">
    <source>
        <dbReference type="ARBA" id="ARBA00022692"/>
    </source>
</evidence>
<sequence length="652" mass="73841">MTERDNFVSEHPVLLAKLLNHTFDALLICKPQKDQLEAVYANQTYYSLTGQTEQDVIGLRPQLTARKPTANNIYEDILSHYQNNELLERECSCLDASGSPFWAQLKSFTVEEKENRYCVLLIKEITIRKKRESELTKALDIAEASKDAKDKFLANMSHEMRTPLNGILGIVQLLEATSLKDDSKNYVDEIKHSAENLLAIVNDILEFNFLKSSGFKPNNRKFSIRKTLKQIFETMKDRADQKGLNLSLVISDKVSEQLIGDSVRLSQILMNLIGNAIKFTKDGEVAVYVRQLEVVNERVHLEIKVKDTGIGIPESLVSEIFESFNQAAKNTTYKYGGTGMGLSIVRQLVGHMDGKIGVKSREGEGTAVSITLPFELVDSSSNFKSLDELYGADEKTDFKGYKVLIVDDYTVNRRIVKGMMKKLGVEVDEAEDGRSALEMIANNDYSVIFMDVHMPGMDGLEATQKIRNLEDDVKSQVPVIAITASVLDRDIEECKKAGMNGFIAKPFTFNELYERFSNFISKDYSEESSGEVESKEFIGFKIENLEELTGGDDDLLKEMLDLFLEQTPDMMEKILDNLDNKNYEKVKMNTHTLKPTFTYVGIQEATELAEKIEEMAGRENPPSEELEKSIYRLKEISDRSILEVQELRRSLV</sequence>
<dbReference type="CDD" id="cd17546">
    <property type="entry name" value="REC_hyHK_CKI1_RcsC-like"/>
    <property type="match status" value="1"/>
</dbReference>
<dbReference type="PANTHER" id="PTHR45339:SF1">
    <property type="entry name" value="HYBRID SIGNAL TRANSDUCTION HISTIDINE KINASE J"/>
    <property type="match status" value="1"/>
</dbReference>
<keyword evidence="9" id="KW-1133">Transmembrane helix</keyword>
<dbReference type="GO" id="GO:0000155">
    <property type="term" value="F:phosphorelay sensor kinase activity"/>
    <property type="evidence" value="ECO:0007669"/>
    <property type="project" value="InterPro"/>
</dbReference>
<evidence type="ECO:0000256" key="4">
    <source>
        <dbReference type="ARBA" id="ARBA00022475"/>
    </source>
</evidence>
<protein>
    <recommendedName>
        <fullName evidence="3">histidine kinase</fullName>
        <ecNumber evidence="3">2.7.13.3</ecNumber>
    </recommendedName>
</protein>
<evidence type="ECO:0000313" key="18">
    <source>
        <dbReference type="Proteomes" id="UP000233398"/>
    </source>
</evidence>
<dbReference type="PROSITE" id="PS50894">
    <property type="entry name" value="HPT"/>
    <property type="match status" value="1"/>
</dbReference>
<dbReference type="EMBL" id="PISP01000001">
    <property type="protein sequence ID" value="PKD44077.1"/>
    <property type="molecule type" value="Genomic_DNA"/>
</dbReference>
<dbReference type="CDD" id="cd16922">
    <property type="entry name" value="HATPase_EvgS-ArcB-TorS-like"/>
    <property type="match status" value="1"/>
</dbReference>
<dbReference type="InterPro" id="IPR000014">
    <property type="entry name" value="PAS"/>
</dbReference>
<dbReference type="Pfam" id="PF00512">
    <property type="entry name" value="HisKA"/>
    <property type="match status" value="1"/>
</dbReference>
<keyword evidence="4" id="KW-1003">Cell membrane</keyword>
<keyword evidence="5 13" id="KW-0597">Phosphoprotein</keyword>
<evidence type="ECO:0000256" key="13">
    <source>
        <dbReference type="PROSITE-ProRule" id="PRU00169"/>
    </source>
</evidence>
<dbReference type="Gene3D" id="3.30.565.10">
    <property type="entry name" value="Histidine kinase-like ATPase, C-terminal domain"/>
    <property type="match status" value="1"/>
</dbReference>
<dbReference type="InterPro" id="IPR001789">
    <property type="entry name" value="Sig_transdc_resp-reg_receiver"/>
</dbReference>
<evidence type="ECO:0000256" key="8">
    <source>
        <dbReference type="ARBA" id="ARBA00022840"/>
    </source>
</evidence>
<dbReference type="SMART" id="SM00448">
    <property type="entry name" value="REC"/>
    <property type="match status" value="1"/>
</dbReference>
<feature type="domain" description="Response regulatory" evidence="15">
    <location>
        <begin position="402"/>
        <end position="520"/>
    </location>
</feature>
<dbReference type="InterPro" id="IPR008207">
    <property type="entry name" value="Sig_transdc_His_kin_Hpt_dom"/>
</dbReference>
<dbReference type="CDD" id="cd00082">
    <property type="entry name" value="HisKA"/>
    <property type="match status" value="1"/>
</dbReference>
<dbReference type="Gene3D" id="3.30.450.20">
    <property type="entry name" value="PAS domain"/>
    <property type="match status" value="1"/>
</dbReference>
<feature type="domain" description="HPt" evidence="16">
    <location>
        <begin position="552"/>
        <end position="652"/>
    </location>
</feature>
<keyword evidence="7" id="KW-0547">Nucleotide-binding</keyword>
<dbReference type="SUPFAM" id="SSF55785">
    <property type="entry name" value="PYP-like sensor domain (PAS domain)"/>
    <property type="match status" value="1"/>
</dbReference>
<feature type="modified residue" description="Phosphohistidine" evidence="12">
    <location>
        <position position="591"/>
    </location>
</feature>
<dbReference type="InterPro" id="IPR003661">
    <property type="entry name" value="HisK_dim/P_dom"/>
</dbReference>
<dbReference type="SUPFAM" id="SSF47226">
    <property type="entry name" value="Histidine-containing phosphotransfer domain, HPT domain"/>
    <property type="match status" value="1"/>
</dbReference>
<dbReference type="Pfam" id="PF01627">
    <property type="entry name" value="Hpt"/>
    <property type="match status" value="1"/>
</dbReference>
<dbReference type="InterPro" id="IPR035965">
    <property type="entry name" value="PAS-like_dom_sf"/>
</dbReference>
<comment type="catalytic activity">
    <reaction evidence="1">
        <text>ATP + protein L-histidine = ADP + protein N-phospho-L-histidine.</text>
        <dbReference type="EC" id="2.7.13.3"/>
    </reaction>
</comment>
<dbReference type="SMART" id="SM00387">
    <property type="entry name" value="HATPase_c"/>
    <property type="match status" value="1"/>
</dbReference>
<dbReference type="InterPro" id="IPR036641">
    <property type="entry name" value="HPT_dom_sf"/>
</dbReference>
<dbReference type="InterPro" id="IPR003594">
    <property type="entry name" value="HATPase_dom"/>
</dbReference>
<proteinExistence type="predicted"/>
<dbReference type="Pfam" id="PF02518">
    <property type="entry name" value="HATPase_c"/>
    <property type="match status" value="1"/>
</dbReference>
<dbReference type="AlphaFoldDB" id="A0A2N0VIQ5"/>
<dbReference type="InterPro" id="IPR004358">
    <property type="entry name" value="Sig_transdc_His_kin-like_C"/>
</dbReference>
<dbReference type="SUPFAM" id="SSF47384">
    <property type="entry name" value="Homodimeric domain of signal transducing histidine kinase"/>
    <property type="match status" value="1"/>
</dbReference>
<name>A0A2N0VIQ5_9BACT</name>
<dbReference type="InterPro" id="IPR036097">
    <property type="entry name" value="HisK_dim/P_sf"/>
</dbReference>
<dbReference type="PANTHER" id="PTHR45339">
    <property type="entry name" value="HYBRID SIGNAL TRANSDUCTION HISTIDINE KINASE J"/>
    <property type="match status" value="1"/>
</dbReference>
<keyword evidence="8" id="KW-0067">ATP-binding</keyword>
<evidence type="ECO:0000256" key="10">
    <source>
        <dbReference type="ARBA" id="ARBA00023012"/>
    </source>
</evidence>
<evidence type="ECO:0000256" key="5">
    <source>
        <dbReference type="ARBA" id="ARBA00022553"/>
    </source>
</evidence>
<keyword evidence="10" id="KW-0902">Two-component regulatory system</keyword>
<dbReference type="Gene3D" id="3.40.50.2300">
    <property type="match status" value="1"/>
</dbReference>
<dbReference type="Pfam" id="PF00072">
    <property type="entry name" value="Response_reg"/>
    <property type="match status" value="1"/>
</dbReference>
<dbReference type="GO" id="GO:0005524">
    <property type="term" value="F:ATP binding"/>
    <property type="evidence" value="ECO:0007669"/>
    <property type="project" value="UniProtKB-KW"/>
</dbReference>
<dbReference type="Pfam" id="PF13426">
    <property type="entry name" value="PAS_9"/>
    <property type="match status" value="1"/>
</dbReference>
<gene>
    <name evidence="17" type="ORF">CWD77_00970</name>
</gene>
<evidence type="ECO:0000256" key="1">
    <source>
        <dbReference type="ARBA" id="ARBA00000085"/>
    </source>
</evidence>
<organism evidence="17 18">
    <name type="scientific">Rhodohalobacter barkolensis</name>
    <dbReference type="NCBI Taxonomy" id="2053187"/>
    <lineage>
        <taxon>Bacteria</taxon>
        <taxon>Pseudomonadati</taxon>
        <taxon>Balneolota</taxon>
        <taxon>Balneolia</taxon>
        <taxon>Balneolales</taxon>
        <taxon>Balneolaceae</taxon>
        <taxon>Rhodohalobacter</taxon>
    </lineage>
</organism>
<evidence type="ECO:0000259" key="15">
    <source>
        <dbReference type="PROSITE" id="PS50110"/>
    </source>
</evidence>
<dbReference type="InterPro" id="IPR005467">
    <property type="entry name" value="His_kinase_dom"/>
</dbReference>
<evidence type="ECO:0000259" key="14">
    <source>
        <dbReference type="PROSITE" id="PS50109"/>
    </source>
</evidence>
<feature type="domain" description="Histidine kinase" evidence="14">
    <location>
        <begin position="155"/>
        <end position="376"/>
    </location>
</feature>
<dbReference type="NCBIfam" id="TIGR00229">
    <property type="entry name" value="sensory_box"/>
    <property type="match status" value="1"/>
</dbReference>
<comment type="caution">
    <text evidence="17">The sequence shown here is derived from an EMBL/GenBank/DDBJ whole genome shotgun (WGS) entry which is preliminary data.</text>
</comment>
<keyword evidence="11" id="KW-0472">Membrane</keyword>
<dbReference type="RefSeq" id="WP_101071341.1">
    <property type="nucleotide sequence ID" value="NZ_PISP01000001.1"/>
</dbReference>
<evidence type="ECO:0000256" key="11">
    <source>
        <dbReference type="ARBA" id="ARBA00023136"/>
    </source>
</evidence>
<keyword evidence="6" id="KW-0812">Transmembrane</keyword>
<dbReference type="PRINTS" id="PR00344">
    <property type="entry name" value="BCTRLSENSOR"/>
</dbReference>
<evidence type="ECO:0000256" key="3">
    <source>
        <dbReference type="ARBA" id="ARBA00012438"/>
    </source>
</evidence>